<evidence type="ECO:0000313" key="2">
    <source>
        <dbReference type="Proteomes" id="UP001215598"/>
    </source>
</evidence>
<accession>A0AAD7MRF6</accession>
<sequence length="108" mass="11895">MVKMLAPAPLLANLGKASANAYWMDLTMQVTFNGQERTLRETVALALSARWKVVRVTKAPGSLFGHIVAAPVAVPVPPQRRARAGSGSAFRYAVRRWRAREQQPVQRA</sequence>
<dbReference type="AlphaFoldDB" id="A0AAD7MRF6"/>
<proteinExistence type="predicted"/>
<gene>
    <name evidence="1" type="ORF">B0H16DRAFT_1330315</name>
</gene>
<name>A0AAD7MRF6_9AGAR</name>
<protein>
    <submittedName>
        <fullName evidence="1">Uncharacterized protein</fullName>
    </submittedName>
</protein>
<dbReference type="EMBL" id="JARKIB010000163">
    <property type="protein sequence ID" value="KAJ7729809.1"/>
    <property type="molecule type" value="Genomic_DNA"/>
</dbReference>
<organism evidence="1 2">
    <name type="scientific">Mycena metata</name>
    <dbReference type="NCBI Taxonomy" id="1033252"/>
    <lineage>
        <taxon>Eukaryota</taxon>
        <taxon>Fungi</taxon>
        <taxon>Dikarya</taxon>
        <taxon>Basidiomycota</taxon>
        <taxon>Agaricomycotina</taxon>
        <taxon>Agaricomycetes</taxon>
        <taxon>Agaricomycetidae</taxon>
        <taxon>Agaricales</taxon>
        <taxon>Marasmiineae</taxon>
        <taxon>Mycenaceae</taxon>
        <taxon>Mycena</taxon>
    </lineage>
</organism>
<evidence type="ECO:0000313" key="1">
    <source>
        <dbReference type="EMBL" id="KAJ7729809.1"/>
    </source>
</evidence>
<comment type="caution">
    <text evidence="1">The sequence shown here is derived from an EMBL/GenBank/DDBJ whole genome shotgun (WGS) entry which is preliminary data.</text>
</comment>
<keyword evidence="2" id="KW-1185">Reference proteome</keyword>
<reference evidence="1" key="1">
    <citation type="submission" date="2023-03" db="EMBL/GenBank/DDBJ databases">
        <title>Massive genome expansion in bonnet fungi (Mycena s.s.) driven by repeated elements and novel gene families across ecological guilds.</title>
        <authorList>
            <consortium name="Lawrence Berkeley National Laboratory"/>
            <person name="Harder C.B."/>
            <person name="Miyauchi S."/>
            <person name="Viragh M."/>
            <person name="Kuo A."/>
            <person name="Thoen E."/>
            <person name="Andreopoulos B."/>
            <person name="Lu D."/>
            <person name="Skrede I."/>
            <person name="Drula E."/>
            <person name="Henrissat B."/>
            <person name="Morin E."/>
            <person name="Kohler A."/>
            <person name="Barry K."/>
            <person name="LaButti K."/>
            <person name="Morin E."/>
            <person name="Salamov A."/>
            <person name="Lipzen A."/>
            <person name="Mereny Z."/>
            <person name="Hegedus B."/>
            <person name="Baldrian P."/>
            <person name="Stursova M."/>
            <person name="Weitz H."/>
            <person name="Taylor A."/>
            <person name="Grigoriev I.V."/>
            <person name="Nagy L.G."/>
            <person name="Martin F."/>
            <person name="Kauserud H."/>
        </authorList>
    </citation>
    <scope>NUCLEOTIDE SEQUENCE</scope>
    <source>
        <strain evidence="1">CBHHK182m</strain>
    </source>
</reference>
<dbReference type="Gene3D" id="3.40.50.150">
    <property type="entry name" value="Vaccinia Virus protein VP39"/>
    <property type="match status" value="1"/>
</dbReference>
<dbReference type="Proteomes" id="UP001215598">
    <property type="component" value="Unassembled WGS sequence"/>
</dbReference>
<dbReference type="InterPro" id="IPR029063">
    <property type="entry name" value="SAM-dependent_MTases_sf"/>
</dbReference>